<dbReference type="GO" id="GO:0009247">
    <property type="term" value="P:glycolipid biosynthetic process"/>
    <property type="evidence" value="ECO:0007669"/>
    <property type="project" value="UniProtKB-ARBA"/>
</dbReference>
<reference evidence="8 10" key="1">
    <citation type="submission" date="2017-08" db="EMBL/GenBank/DDBJ databases">
        <authorList>
            <person name="de Groot N.N."/>
        </authorList>
    </citation>
    <scope>NUCLEOTIDE SEQUENCE [LARGE SCALE GENOMIC DNA]</scope>
    <source>
        <strain evidence="8 10">USBA 855</strain>
    </source>
</reference>
<accession>A0A285VGS0</accession>
<evidence type="ECO:0000256" key="6">
    <source>
        <dbReference type="ARBA" id="ARBA00023315"/>
    </source>
</evidence>
<evidence type="ECO:0000256" key="2">
    <source>
        <dbReference type="ARBA" id="ARBA00022475"/>
    </source>
</evidence>
<dbReference type="AlphaFoldDB" id="A0A285VGS0"/>
<keyword evidence="7" id="KW-1133">Transmembrane helix</keyword>
<sequence length="324" mass="37738">MTPSDDDTQRDARHWSRVQESGTLAGMRLMIWIRRHLGRWPFRLMLVPVILYYYAIRHIPRQASQDYLKRIWPLYAGRAPRCVHWLSLRHFLVFGGMLMDKIDAWSGRTLEARVDGEDRARLDAAIRSGRGGLVLVSHVGNLEICSAMQERRDDFRVVQIMHTRNASKFNELLARSNLRRAPEIIEVSEITPATAMLLAERIQQGRFVMIAADRVPIHDGGRTQTLDFLGAPAAFPEGPFHLATLLRCPLYTVACLRDAEGYRVEFNDFDDTTHVKRAERDAWREQAMRRYVQWLTDQCQRQPLQWFNFFPFWASSTTHTRNDD</sequence>
<evidence type="ECO:0000313" key="8">
    <source>
        <dbReference type="EMBL" id="SOC53183.1"/>
    </source>
</evidence>
<dbReference type="CDD" id="cd07984">
    <property type="entry name" value="LPLAT_LABLAT-like"/>
    <property type="match status" value="1"/>
</dbReference>
<dbReference type="InterPro" id="IPR004960">
    <property type="entry name" value="LipA_acyltrans"/>
</dbReference>
<dbReference type="GO" id="GO:0005886">
    <property type="term" value="C:plasma membrane"/>
    <property type="evidence" value="ECO:0007669"/>
    <property type="project" value="UniProtKB-SubCell"/>
</dbReference>
<keyword evidence="5 7" id="KW-0472">Membrane</keyword>
<dbReference type="GO" id="GO:0016746">
    <property type="term" value="F:acyltransferase activity"/>
    <property type="evidence" value="ECO:0007669"/>
    <property type="project" value="UniProtKB-KW"/>
</dbReference>
<keyword evidence="4 8" id="KW-0808">Transferase</keyword>
<keyword evidence="11" id="KW-1185">Reference proteome</keyword>
<dbReference type="RefSeq" id="WP_097022000.1">
    <property type="nucleotide sequence ID" value="NZ_CP140151.1"/>
</dbReference>
<evidence type="ECO:0000256" key="7">
    <source>
        <dbReference type="SAM" id="Phobius"/>
    </source>
</evidence>
<protein>
    <submittedName>
        <fullName evidence="9">Glycosyl transferase</fullName>
    </submittedName>
    <submittedName>
        <fullName evidence="8">Predicted acyltransferase, LPLAT superfamily</fullName>
    </submittedName>
</protein>
<evidence type="ECO:0000313" key="9">
    <source>
        <dbReference type="EMBL" id="WQH09966.1"/>
    </source>
</evidence>
<keyword evidence="2" id="KW-1003">Cell membrane</keyword>
<proteinExistence type="predicted"/>
<organism evidence="8 10">
    <name type="scientific">Chromohalobacter canadensis</name>
    <dbReference type="NCBI Taxonomy" id="141389"/>
    <lineage>
        <taxon>Bacteria</taxon>
        <taxon>Pseudomonadati</taxon>
        <taxon>Pseudomonadota</taxon>
        <taxon>Gammaproteobacteria</taxon>
        <taxon>Oceanospirillales</taxon>
        <taxon>Halomonadaceae</taxon>
        <taxon>Chromohalobacter</taxon>
    </lineage>
</organism>
<gene>
    <name evidence="8" type="ORF">SAMN05421509_102212</name>
    <name evidence="9" type="ORF">SR908_04690</name>
</gene>
<name>A0A285VGS0_9GAMM</name>
<dbReference type="Proteomes" id="UP001321908">
    <property type="component" value="Chromosome"/>
</dbReference>
<evidence type="ECO:0000313" key="10">
    <source>
        <dbReference type="Proteomes" id="UP000219023"/>
    </source>
</evidence>
<evidence type="ECO:0000313" key="11">
    <source>
        <dbReference type="Proteomes" id="UP001321908"/>
    </source>
</evidence>
<keyword evidence="3" id="KW-0997">Cell inner membrane</keyword>
<dbReference type="PANTHER" id="PTHR30606">
    <property type="entry name" value="LIPID A BIOSYNTHESIS LAUROYL ACYLTRANSFERASE"/>
    <property type="match status" value="1"/>
</dbReference>
<dbReference type="EMBL" id="CP140151">
    <property type="protein sequence ID" value="WQH09966.1"/>
    <property type="molecule type" value="Genomic_DNA"/>
</dbReference>
<dbReference type="EMBL" id="OBQJ01000002">
    <property type="protein sequence ID" value="SOC53183.1"/>
    <property type="molecule type" value="Genomic_DNA"/>
</dbReference>
<dbReference type="PANTHER" id="PTHR30606:SF10">
    <property type="entry name" value="PHOSPHATIDYLINOSITOL MANNOSIDE ACYLTRANSFERASE"/>
    <property type="match status" value="1"/>
</dbReference>
<evidence type="ECO:0000256" key="3">
    <source>
        <dbReference type="ARBA" id="ARBA00022519"/>
    </source>
</evidence>
<evidence type="ECO:0000256" key="4">
    <source>
        <dbReference type="ARBA" id="ARBA00022679"/>
    </source>
</evidence>
<evidence type="ECO:0000256" key="1">
    <source>
        <dbReference type="ARBA" id="ARBA00004533"/>
    </source>
</evidence>
<reference evidence="9 11" key="2">
    <citation type="submission" date="2023-11" db="EMBL/GenBank/DDBJ databases">
        <title>MicrobeMod: A computational toolkit for identifying prokaryotic methylation and restriction-modification with nanopore sequencing.</title>
        <authorList>
            <person name="Crits-Christoph A."/>
            <person name="Kang S.C."/>
            <person name="Lee H."/>
            <person name="Ostrov N."/>
        </authorList>
    </citation>
    <scope>NUCLEOTIDE SEQUENCE [LARGE SCALE GENOMIC DNA]</scope>
    <source>
        <strain evidence="9 11">ATCC 43984</strain>
    </source>
</reference>
<evidence type="ECO:0000256" key="5">
    <source>
        <dbReference type="ARBA" id="ARBA00023136"/>
    </source>
</evidence>
<keyword evidence="7" id="KW-0812">Transmembrane</keyword>
<keyword evidence="6 8" id="KW-0012">Acyltransferase</keyword>
<dbReference type="OrthoDB" id="9808633at2"/>
<feature type="transmembrane region" description="Helical" evidence="7">
    <location>
        <begin position="37"/>
        <end position="55"/>
    </location>
</feature>
<comment type="subcellular location">
    <subcellularLocation>
        <location evidence="1">Cell inner membrane</location>
    </subcellularLocation>
</comment>
<dbReference type="Proteomes" id="UP000219023">
    <property type="component" value="Unassembled WGS sequence"/>
</dbReference>
<dbReference type="PIRSF" id="PIRSF028561">
    <property type="entry name" value="Ac_Trasf"/>
    <property type="match status" value="1"/>
</dbReference>
<dbReference type="Pfam" id="PF03279">
    <property type="entry name" value="Lip_A_acyltrans"/>
    <property type="match status" value="1"/>
</dbReference>
<dbReference type="InterPro" id="IPR014548">
    <property type="entry name" value="Ac_Trasf"/>
</dbReference>